<proteinExistence type="predicted"/>
<reference evidence="1 2" key="1">
    <citation type="submission" date="2017-09" db="EMBL/GenBank/DDBJ databases">
        <title>A multilocus sequence analysis scheme for characterization of bacteria in the genus Thioclava.</title>
        <authorList>
            <person name="Liu Y."/>
            <person name="Shao Z."/>
        </authorList>
    </citation>
    <scope>NUCLEOTIDE SEQUENCE [LARGE SCALE GENOMIC DNA]</scope>
    <source>
        <strain evidence="1 2">CAU 1312</strain>
    </source>
</reference>
<dbReference type="EMBL" id="NTJD01000010">
    <property type="protein sequence ID" value="PCD75752.1"/>
    <property type="molecule type" value="Genomic_DNA"/>
</dbReference>
<evidence type="ECO:0000313" key="2">
    <source>
        <dbReference type="Proteomes" id="UP000243507"/>
    </source>
</evidence>
<gene>
    <name evidence="1" type="ORF">CLN94_12675</name>
</gene>
<evidence type="ECO:0008006" key="3">
    <source>
        <dbReference type="Google" id="ProtNLM"/>
    </source>
</evidence>
<dbReference type="Proteomes" id="UP000243507">
    <property type="component" value="Unassembled WGS sequence"/>
</dbReference>
<name>A0A2A4CNB8_9RHOB</name>
<dbReference type="OrthoDB" id="8335492at2"/>
<dbReference type="SUPFAM" id="SSF52402">
    <property type="entry name" value="Adenine nucleotide alpha hydrolases-like"/>
    <property type="match status" value="1"/>
</dbReference>
<comment type="caution">
    <text evidence="1">The sequence shown here is derived from an EMBL/GenBank/DDBJ whole genome shotgun (WGS) entry which is preliminary data.</text>
</comment>
<evidence type="ECO:0000313" key="1">
    <source>
        <dbReference type="EMBL" id="PCD75752.1"/>
    </source>
</evidence>
<sequence length="527" mass="58624">MTTLAETLCAEHGLNFARGFSQQFHCAKQGSHAPIAGFAPHPFGDWLIQTGGTLPVASFTTATATGDLGIVFLGMGVDADGGYVDDARLAWRLGRARTIEDLTAYVAGCGGRYCAFVRHGSDARFLLDPSGSMGAVANAATRTVAATLYLAIDRPVVPSDYPMGVEGRRYAFGYTADRDVISLRPNHYLDLNTFEQTRHWPLETDSFEVTSLRVLDEGIDQMIERHCQIMRALAGTIGPSILPLSGGEDSRLLLAMSHAGNIRFDHYFTHITTDISRGDARIGAQMAETLGLPFSVYDLIGQEPPPLPQPETIRRLQETALASGNVAYRREYYAPRRRPRAYQQKARILHATLSLPPGGFVMRGQITDLSKAVLWRPAGMKEFAEKKGGLIGAGTGVRLMMVDSDVAEADPWFLSRYEAWQQTLPAGCHGCEIDFMGLELFRSYSWGNTFYSFVNDFYISPGCDRQIIQHLAAAPPLMRYEFHYNDRILERAAPELLKFRYTRPDDNRMRKRRPVFLETLDRYGLSA</sequence>
<keyword evidence="2" id="KW-1185">Reference proteome</keyword>
<organism evidence="1 2">
    <name type="scientific">Pseudothioclava arenosa</name>
    <dbReference type="NCBI Taxonomy" id="1795308"/>
    <lineage>
        <taxon>Bacteria</taxon>
        <taxon>Pseudomonadati</taxon>
        <taxon>Pseudomonadota</taxon>
        <taxon>Alphaproteobacteria</taxon>
        <taxon>Rhodobacterales</taxon>
        <taxon>Paracoccaceae</taxon>
        <taxon>Pseudothioclava</taxon>
    </lineage>
</organism>
<accession>A0A2A4CNB8</accession>
<dbReference type="AlphaFoldDB" id="A0A2A4CNB8"/>
<protein>
    <recommendedName>
        <fullName evidence="3">Asparagine synthetase domain-containing protein</fullName>
    </recommendedName>
</protein>
<dbReference type="RefSeq" id="WP_096434315.1">
    <property type="nucleotide sequence ID" value="NZ_NTJD01000010.1"/>
</dbReference>